<accession>A0A0B5H8U3</accession>
<dbReference type="EMBL" id="KP280063">
    <property type="protein sequence ID" value="AJF40828.1"/>
    <property type="molecule type" value="Genomic_DNA"/>
</dbReference>
<evidence type="ECO:0000313" key="1">
    <source>
        <dbReference type="EMBL" id="AJF40828.1"/>
    </source>
</evidence>
<gene>
    <name evidence="1" type="ORF">SBVP3_0061</name>
</gene>
<keyword evidence="2" id="KW-1185">Reference proteome</keyword>
<evidence type="ECO:0000313" key="2">
    <source>
        <dbReference type="Proteomes" id="UP000031804"/>
    </source>
</evidence>
<proteinExistence type="predicted"/>
<dbReference type="OrthoDB" id="34866at10239"/>
<dbReference type="GeneID" id="26634039"/>
<dbReference type="KEGG" id="vg:26634039"/>
<name>A0A0B5H8U3_9CAUD</name>
<sequence>MKRKLTKRNKAKITSLLLLAKRNDLELFHVLEIKKAIKQHKRISRAAKRFGIYYDYCRIEKNDILDMFFVPVMVNRPNRRPICSGYVSLTDAEVAKLKGV</sequence>
<organism evidence="1 2">
    <name type="scientific">Vibrio phage phi 3</name>
    <dbReference type="NCBI Taxonomy" id="1589298"/>
    <lineage>
        <taxon>Viruses</taxon>
        <taxon>Duplodnaviria</taxon>
        <taxon>Heunggongvirae</taxon>
        <taxon>Uroviricota</taxon>
        <taxon>Caudoviricetes</taxon>
        <taxon>Demerecviridae</taxon>
        <taxon>Ermolyevavirinae</taxon>
        <taxon>Jesfedecavirus</taxon>
        <taxon>Jesfedecavirus phi3</taxon>
    </lineage>
</organism>
<protein>
    <submittedName>
        <fullName evidence="1">Uncharacterized protein</fullName>
    </submittedName>
</protein>
<reference evidence="1 2" key="1">
    <citation type="submission" date="2014-12" db="EMBL/GenBank/DDBJ databases">
        <title>Complete genome sequences of three Vibrio cholerae specific bacteriophages.</title>
        <authorList>
            <person name="Bhandare S.G."/>
            <person name="Warry A."/>
            <person name="Emes R.D."/>
            <person name="Hooton S.P.T."/>
            <person name="Barrow P.A."/>
            <person name="Atterbury R.J."/>
        </authorList>
    </citation>
    <scope>NUCLEOTIDE SEQUENCE [LARGE SCALE GENOMIC DNA]</scope>
</reference>
<dbReference type="Proteomes" id="UP000031804">
    <property type="component" value="Segment"/>
</dbReference>
<dbReference type="RefSeq" id="YP_009207526.1">
    <property type="nucleotide sequence ID" value="NC_028895.1"/>
</dbReference>